<dbReference type="PANTHER" id="PTHR46984:SF1">
    <property type="entry name" value="LEUCINE-RICH REPEAT-CONTAINING PROTEIN 71"/>
    <property type="match status" value="1"/>
</dbReference>
<feature type="compositionally biased region" description="Low complexity" evidence="1">
    <location>
        <begin position="333"/>
        <end position="344"/>
    </location>
</feature>
<feature type="non-terminal residue" evidence="2">
    <location>
        <position position="1"/>
    </location>
</feature>
<keyword evidence="3" id="KW-1185">Reference proteome</keyword>
<dbReference type="PANTHER" id="PTHR46984">
    <property type="entry name" value="LEUCINE-RICH REPEAT-CONTAINING PROTEIN 71"/>
    <property type="match status" value="1"/>
</dbReference>
<evidence type="ECO:0000313" key="2">
    <source>
        <dbReference type="EMBL" id="PAA53448.1"/>
    </source>
</evidence>
<dbReference type="SUPFAM" id="SSF52047">
    <property type="entry name" value="RNI-like"/>
    <property type="match status" value="1"/>
</dbReference>
<dbReference type="OrthoDB" id="120976at2759"/>
<feature type="compositionally biased region" description="Basic residues" evidence="1">
    <location>
        <begin position="1"/>
        <end position="12"/>
    </location>
</feature>
<protein>
    <recommendedName>
        <fullName evidence="4">Leucine rich repeat containing 71</fullName>
    </recommendedName>
</protein>
<dbReference type="InterPro" id="IPR053040">
    <property type="entry name" value="LRR-containing_protein_71"/>
</dbReference>
<feature type="region of interest" description="Disordered" evidence="1">
    <location>
        <begin position="547"/>
        <end position="567"/>
    </location>
</feature>
<sequence>VAKKLKMGRKKSDKSARSEEQEDKVNESYQPTGNFQSDFVELCKEMKMYRPPPVFLRPKRPSSPIQNEQQTQAPTNRKAKEDKKASMAQQMVEPEEETPEEKAVIEQLGFKPKTFTVKYYLDLMKPCVHIDLENPDKPDTVSEVHAKNWKLELPMLKTLSRCFEKLNRLHTIVFWRVAASAEVIAELAELLRQLDSVRCLSLEANGHVTDENYADLIRVDSNLTKLQLRFNQITDAGAARISEQLSGLRDPPSKLVSLDLSSNCVQDGGATALAQALRTNRTLIHLSLSNNRVSDRGATALAESCSRFYLTHEETVERRRLLSTAAERRTGLSPESCQSRPSSSAVTPPPSRRGATDRPVSVRSGQEKLGRTGGTGKTPGKGKKDDKAKPEEKAKNKAQKEDSKAKGKGAQASEKDSKSSAATLKSGKGKGGNNSSSSGGGRVKVSTPLQLDQEESQPPDSDHPLLERVDTAYAPGYLLVPGNHVLALLNLSRNQITDKGVLQWKTAISYQLAYMSKQKVNGTGLMKLLLQGNPFSTESESYRILQQAMSSRDPVGSSSNTSGNVDQ</sequence>
<dbReference type="Pfam" id="PF13516">
    <property type="entry name" value="LRR_6"/>
    <property type="match status" value="4"/>
</dbReference>
<evidence type="ECO:0008006" key="4">
    <source>
        <dbReference type="Google" id="ProtNLM"/>
    </source>
</evidence>
<dbReference type="Gene3D" id="3.80.10.10">
    <property type="entry name" value="Ribonuclease Inhibitor"/>
    <property type="match status" value="1"/>
</dbReference>
<dbReference type="EMBL" id="NIVC01003085">
    <property type="protein sequence ID" value="PAA53448.1"/>
    <property type="molecule type" value="Genomic_DNA"/>
</dbReference>
<comment type="caution">
    <text evidence="2">The sequence shown here is derived from an EMBL/GenBank/DDBJ whole genome shotgun (WGS) entry which is preliminary data.</text>
</comment>
<feature type="region of interest" description="Disordered" evidence="1">
    <location>
        <begin position="1"/>
        <end position="33"/>
    </location>
</feature>
<dbReference type="Proteomes" id="UP000215902">
    <property type="component" value="Unassembled WGS sequence"/>
</dbReference>
<dbReference type="InterPro" id="IPR032675">
    <property type="entry name" value="LRR_dom_sf"/>
</dbReference>
<proteinExistence type="predicted"/>
<organism evidence="2 3">
    <name type="scientific">Macrostomum lignano</name>
    <dbReference type="NCBI Taxonomy" id="282301"/>
    <lineage>
        <taxon>Eukaryota</taxon>
        <taxon>Metazoa</taxon>
        <taxon>Spiralia</taxon>
        <taxon>Lophotrochozoa</taxon>
        <taxon>Platyhelminthes</taxon>
        <taxon>Rhabditophora</taxon>
        <taxon>Macrostomorpha</taxon>
        <taxon>Macrostomida</taxon>
        <taxon>Macrostomidae</taxon>
        <taxon>Macrostomum</taxon>
    </lineage>
</organism>
<name>A0A267DVZ1_9PLAT</name>
<dbReference type="AlphaFoldDB" id="A0A267DVZ1"/>
<accession>A0A267DVZ1</accession>
<feature type="compositionally biased region" description="Polar residues" evidence="1">
    <location>
        <begin position="63"/>
        <end position="75"/>
    </location>
</feature>
<feature type="region of interest" description="Disordered" evidence="1">
    <location>
        <begin position="324"/>
        <end position="444"/>
    </location>
</feature>
<dbReference type="InterPro" id="IPR001611">
    <property type="entry name" value="Leu-rich_rpt"/>
</dbReference>
<feature type="compositionally biased region" description="Polar residues" evidence="1">
    <location>
        <begin position="556"/>
        <end position="567"/>
    </location>
</feature>
<feature type="region of interest" description="Disordered" evidence="1">
    <location>
        <begin position="51"/>
        <end position="100"/>
    </location>
</feature>
<dbReference type="STRING" id="282301.A0A267DVZ1"/>
<evidence type="ECO:0000313" key="3">
    <source>
        <dbReference type="Proteomes" id="UP000215902"/>
    </source>
</evidence>
<reference evidence="2 3" key="1">
    <citation type="submission" date="2017-06" db="EMBL/GenBank/DDBJ databases">
        <title>A platform for efficient transgenesis in Macrostomum lignano, a flatworm model organism for stem cell research.</title>
        <authorList>
            <person name="Berezikov E."/>
        </authorList>
    </citation>
    <scope>NUCLEOTIDE SEQUENCE [LARGE SCALE GENOMIC DNA]</scope>
    <source>
        <strain evidence="2">DV1</strain>
        <tissue evidence="2">Whole organism</tissue>
    </source>
</reference>
<gene>
    <name evidence="2" type="ORF">BOX15_Mlig021745g3</name>
</gene>
<dbReference type="SMART" id="SM00368">
    <property type="entry name" value="LRR_RI"/>
    <property type="match status" value="4"/>
</dbReference>
<evidence type="ECO:0000256" key="1">
    <source>
        <dbReference type="SAM" id="MobiDB-lite"/>
    </source>
</evidence>
<feature type="compositionally biased region" description="Basic and acidic residues" evidence="1">
    <location>
        <begin position="382"/>
        <end position="405"/>
    </location>
</feature>
<feature type="compositionally biased region" description="Basic and acidic residues" evidence="1">
    <location>
        <begin position="13"/>
        <end position="26"/>
    </location>
</feature>